<evidence type="ECO:0000256" key="7">
    <source>
        <dbReference type="ARBA" id="ARBA00022755"/>
    </source>
</evidence>
<dbReference type="RefSeq" id="WP_152194512.1">
    <property type="nucleotide sequence ID" value="NZ_VUKD01000002.1"/>
</dbReference>
<evidence type="ECO:0000256" key="11">
    <source>
        <dbReference type="HAMAP-Rule" id="MF_00137"/>
    </source>
</evidence>
<dbReference type="GO" id="GO:0005737">
    <property type="term" value="C:cytoplasm"/>
    <property type="evidence" value="ECO:0007669"/>
    <property type="project" value="TreeGrafter"/>
</dbReference>
<proteinExistence type="inferred from homology"/>
<evidence type="ECO:0000256" key="1">
    <source>
        <dbReference type="ARBA" id="ARBA00004672"/>
    </source>
</evidence>
<dbReference type="OrthoDB" id="9801549at2"/>
<keyword evidence="7 11" id="KW-0658">Purine biosynthesis</keyword>
<dbReference type="PANTHER" id="PTHR43700">
    <property type="entry name" value="PHOSPHORIBOSYLAMINOIMIDAZOLE-SUCCINOCARBOXAMIDE SYNTHASE"/>
    <property type="match status" value="1"/>
</dbReference>
<evidence type="ECO:0000256" key="4">
    <source>
        <dbReference type="ARBA" id="ARBA00016460"/>
    </source>
</evidence>
<protein>
    <recommendedName>
        <fullName evidence="4 11">Phosphoribosylaminoimidazole-succinocarboxamide synthase</fullName>
        <ecNumber evidence="3 11">6.3.2.6</ecNumber>
    </recommendedName>
    <alternativeName>
        <fullName evidence="9 11">SAICAR synthetase</fullName>
    </alternativeName>
</protein>
<dbReference type="PANTHER" id="PTHR43700:SF1">
    <property type="entry name" value="PHOSPHORIBOSYLAMINOIMIDAZOLE-SUCCINOCARBOXAMIDE SYNTHASE"/>
    <property type="match status" value="1"/>
</dbReference>
<comment type="similarity">
    <text evidence="2 11">Belongs to the SAICAR synthetase family.</text>
</comment>
<dbReference type="PROSITE" id="PS01057">
    <property type="entry name" value="SAICAR_SYNTHETASE_1"/>
    <property type="match status" value="1"/>
</dbReference>
<evidence type="ECO:0000256" key="6">
    <source>
        <dbReference type="ARBA" id="ARBA00022741"/>
    </source>
</evidence>
<organism evidence="13 14">
    <name type="scientific">Georgenia subflava</name>
    <dbReference type="NCBI Taxonomy" id="1622177"/>
    <lineage>
        <taxon>Bacteria</taxon>
        <taxon>Bacillati</taxon>
        <taxon>Actinomycetota</taxon>
        <taxon>Actinomycetes</taxon>
        <taxon>Micrococcales</taxon>
        <taxon>Bogoriellaceae</taxon>
        <taxon>Georgenia</taxon>
    </lineage>
</organism>
<dbReference type="NCBIfam" id="TIGR00081">
    <property type="entry name" value="purC"/>
    <property type="match status" value="1"/>
</dbReference>
<sequence length="307" mass="33410">MSDDGGAGSYPELEGWTRTYSGKVRDLYVPQDASARAGGDVVLVVASDRISAFDHVLPTTIPDKGKILTAMSLWWFEQLADVVPNHVVSTDVPAAVAGRAMICRQLRMYPIECVVRGYLTGSGLQEYRSSGAVTGLALPAGLRDGDRLPEPIFTPAAKADLGEHDENISFEETADRIGLRLARRLRDRTLAVYAHAAEIAADRGIILADTKLEFGASPQPGEPVVVLGDEVLTPDSSRFWSAADWAPGQAQRSYDKQFVRDWLVSPEAGWDRRGDAPPPALPEDVVARTRARYVEAYEQLTGQVFTA</sequence>
<dbReference type="Gene3D" id="3.30.470.20">
    <property type="entry name" value="ATP-grasp fold, B domain"/>
    <property type="match status" value="1"/>
</dbReference>
<evidence type="ECO:0000313" key="13">
    <source>
        <dbReference type="EMBL" id="MPV36802.1"/>
    </source>
</evidence>
<accession>A0A6N7EEE7</accession>
<dbReference type="HAMAP" id="MF_00137">
    <property type="entry name" value="SAICAR_synth"/>
    <property type="match status" value="1"/>
</dbReference>
<evidence type="ECO:0000256" key="3">
    <source>
        <dbReference type="ARBA" id="ARBA00012217"/>
    </source>
</evidence>
<dbReference type="NCBIfam" id="NF010568">
    <property type="entry name" value="PRK13961.1"/>
    <property type="match status" value="1"/>
</dbReference>
<feature type="domain" description="SAICAR synthetase/ADE2 N-terminal" evidence="12">
    <location>
        <begin position="19"/>
        <end position="273"/>
    </location>
</feature>
<dbReference type="Proteomes" id="UP000437709">
    <property type="component" value="Unassembled WGS sequence"/>
</dbReference>
<keyword evidence="14" id="KW-1185">Reference proteome</keyword>
<dbReference type="InterPro" id="IPR028923">
    <property type="entry name" value="SAICAR_synt/ADE2_N"/>
</dbReference>
<name>A0A6N7EEE7_9MICO</name>
<dbReference type="AlphaFoldDB" id="A0A6N7EEE7"/>
<evidence type="ECO:0000259" key="12">
    <source>
        <dbReference type="Pfam" id="PF01259"/>
    </source>
</evidence>
<dbReference type="Gene3D" id="3.30.200.20">
    <property type="entry name" value="Phosphorylase Kinase, domain 1"/>
    <property type="match status" value="1"/>
</dbReference>
<keyword evidence="5 11" id="KW-0436">Ligase</keyword>
<keyword evidence="8 11" id="KW-0067">ATP-binding</keyword>
<dbReference type="InterPro" id="IPR018236">
    <property type="entry name" value="SAICAR_synthetase_CS"/>
</dbReference>
<evidence type="ECO:0000256" key="5">
    <source>
        <dbReference type="ARBA" id="ARBA00022598"/>
    </source>
</evidence>
<evidence type="ECO:0000313" key="14">
    <source>
        <dbReference type="Proteomes" id="UP000437709"/>
    </source>
</evidence>
<dbReference type="CDD" id="cd01414">
    <property type="entry name" value="SAICAR_synt_Sc"/>
    <property type="match status" value="1"/>
</dbReference>
<comment type="caution">
    <text evidence="13">The sequence shown here is derived from an EMBL/GenBank/DDBJ whole genome shotgun (WGS) entry which is preliminary data.</text>
</comment>
<reference evidence="13 14" key="1">
    <citation type="submission" date="2019-10" db="EMBL/GenBank/DDBJ databases">
        <title>Georgenia wutianyii sp. nov. and Georgenia yuyongxinii sp. nov. isolated from plateau pika (Ochotona curzoniae) in the Qinghai-Tibet plateau of China.</title>
        <authorList>
            <person name="Tian Z."/>
        </authorList>
    </citation>
    <scope>NUCLEOTIDE SEQUENCE [LARGE SCALE GENOMIC DNA]</scope>
    <source>
        <strain evidence="13 14">JCM 19765</strain>
    </source>
</reference>
<dbReference type="EC" id="6.3.2.6" evidence="3 11"/>
<dbReference type="Pfam" id="PF01259">
    <property type="entry name" value="SAICAR_synt"/>
    <property type="match status" value="1"/>
</dbReference>
<evidence type="ECO:0000256" key="9">
    <source>
        <dbReference type="ARBA" id="ARBA00030409"/>
    </source>
</evidence>
<comment type="pathway">
    <text evidence="1 11">Purine metabolism; IMP biosynthesis via de novo pathway; 5-amino-1-(5-phospho-D-ribosyl)imidazole-4-carboxamide from 5-amino-1-(5-phospho-D-ribosyl)imidazole-4-carboxylate: step 1/2.</text>
</comment>
<dbReference type="GO" id="GO:0005524">
    <property type="term" value="F:ATP binding"/>
    <property type="evidence" value="ECO:0007669"/>
    <property type="project" value="UniProtKB-KW"/>
</dbReference>
<dbReference type="InterPro" id="IPR001636">
    <property type="entry name" value="SAICAR_synth"/>
</dbReference>
<comment type="catalytic activity">
    <reaction evidence="10 11">
        <text>5-amino-1-(5-phospho-D-ribosyl)imidazole-4-carboxylate + L-aspartate + ATP = (2S)-2-[5-amino-1-(5-phospho-beta-D-ribosyl)imidazole-4-carboxamido]succinate + ADP + phosphate + 2 H(+)</text>
        <dbReference type="Rhea" id="RHEA:22628"/>
        <dbReference type="ChEBI" id="CHEBI:15378"/>
        <dbReference type="ChEBI" id="CHEBI:29991"/>
        <dbReference type="ChEBI" id="CHEBI:30616"/>
        <dbReference type="ChEBI" id="CHEBI:43474"/>
        <dbReference type="ChEBI" id="CHEBI:58443"/>
        <dbReference type="ChEBI" id="CHEBI:77657"/>
        <dbReference type="ChEBI" id="CHEBI:456216"/>
        <dbReference type="EC" id="6.3.2.6"/>
    </reaction>
</comment>
<keyword evidence="6 11" id="KW-0547">Nucleotide-binding</keyword>
<dbReference type="UniPathway" id="UPA00074">
    <property type="reaction ID" value="UER00131"/>
</dbReference>
<dbReference type="FunFam" id="3.30.470.20:FF:000015">
    <property type="entry name" value="Phosphoribosylaminoimidazole-succinocarboxamide synthase"/>
    <property type="match status" value="1"/>
</dbReference>
<evidence type="ECO:0000256" key="2">
    <source>
        <dbReference type="ARBA" id="ARBA00010190"/>
    </source>
</evidence>
<dbReference type="GO" id="GO:0004639">
    <property type="term" value="F:phosphoribosylaminoimidazolesuccinocarboxamide synthase activity"/>
    <property type="evidence" value="ECO:0007669"/>
    <property type="project" value="UniProtKB-UniRule"/>
</dbReference>
<dbReference type="SUPFAM" id="SSF56104">
    <property type="entry name" value="SAICAR synthase-like"/>
    <property type="match status" value="1"/>
</dbReference>
<evidence type="ECO:0000256" key="10">
    <source>
        <dbReference type="ARBA" id="ARBA00048475"/>
    </source>
</evidence>
<dbReference type="PROSITE" id="PS01058">
    <property type="entry name" value="SAICAR_SYNTHETASE_2"/>
    <property type="match status" value="1"/>
</dbReference>
<dbReference type="EMBL" id="WHPC01000019">
    <property type="protein sequence ID" value="MPV36802.1"/>
    <property type="molecule type" value="Genomic_DNA"/>
</dbReference>
<evidence type="ECO:0000256" key="8">
    <source>
        <dbReference type="ARBA" id="ARBA00022840"/>
    </source>
</evidence>
<gene>
    <name evidence="11" type="primary">purC</name>
    <name evidence="13" type="ORF">GB881_06965</name>
</gene>
<dbReference type="GO" id="GO:0006189">
    <property type="term" value="P:'de novo' IMP biosynthetic process"/>
    <property type="evidence" value="ECO:0007669"/>
    <property type="project" value="UniProtKB-UniRule"/>
</dbReference>